<keyword evidence="4" id="KW-0560">Oxidoreductase</keyword>
<dbReference type="PROSITE" id="PS00086">
    <property type="entry name" value="CYTOCHROME_P450"/>
    <property type="match status" value="2"/>
</dbReference>
<evidence type="ECO:0000256" key="8">
    <source>
        <dbReference type="SAM" id="Phobius"/>
    </source>
</evidence>
<keyword evidence="10" id="KW-1185">Reference proteome</keyword>
<dbReference type="Pfam" id="PF00067">
    <property type="entry name" value="p450"/>
    <property type="match status" value="2"/>
</dbReference>
<dbReference type="InterPro" id="IPR002401">
    <property type="entry name" value="Cyt_P450_E_grp-I"/>
</dbReference>
<feature type="transmembrane region" description="Helical" evidence="8">
    <location>
        <begin position="508"/>
        <end position="527"/>
    </location>
</feature>
<feature type="transmembrane region" description="Helical" evidence="8">
    <location>
        <begin position="447"/>
        <end position="469"/>
    </location>
</feature>
<dbReference type="PRINTS" id="PR00463">
    <property type="entry name" value="EP450I"/>
</dbReference>
<dbReference type="Gene3D" id="1.10.630.10">
    <property type="entry name" value="Cytochrome P450"/>
    <property type="match status" value="2"/>
</dbReference>
<sequence>MEFLYYHLALLFFLFICVKNLFHHRERNLPPAPFALPVIGHLYLLKQPLYKSLHSLLSRYGPTLSLRFGSRFVIVVSSPSVVEECFTKNDKIFANRPKSMAGDRLTYNYSAFVWAPYGDLWRKLRRLAVAEIFSSKSLRNSSTVREEEVSCLIRRLLKVSTSGTQNVELRLLFSTLASNVVMRVSAGKRCVEEEHAGTKMEKQLLQDFKDKFFPSLAMNICDFIPILRVIGFKGLEKNMKKLHGIRDEFLQNLIDEIRLKLERTTSLKADEVTDGEERRSVAEILLCLQESEPEFYTDEVIKSTVLMMFVAGTETSAITLEWAMTLLLNHPKVMQKVKAEIDEHVGHGRLLNESDIVKLPYLRCVINETLRLYPPAPLLLPHFSSEACTAGGFDIPQGTMLMVNAWSMHRDPKLWEEPNEFKPERFEAGLGEGDSFKYIPFGMGRRVCPGASMGLQIVSLALGVLVQFFEWDKVGTVEDTSHGLGITLSKAKPLEAFHSFMLLLENMLSYYCLAFFFLIFLVIKYVFHGNKNSPPSPPSLPIIGHLHLLKPPLHQTLQTLLQQYGPVLSLKVGCRSMLVLSSPSAVEECFTKNDVVLSNRPTFVAGDRLTYNYTTIIFSPYGHLWRTLRRFAVLEMFSQKGLNKFSAVRKEEVCSLLRQLSKVSCSGNKKVDLHYFFSLLSFNVAMRMSAGKKCIEEEVACSDLGKQDLMELKKIFDPSISTSLCNFFPALKWINYKGFEKSVIKVRDARDGFSQDLVDEIRQKKTSSCSSPDAGPEKTTVIEALLSLQEQEPDFYTDDIIKGLVLAMFSAGTDTVAVTMEWAMSLLLNHPEILQKVREEIDSQVGHTRLVEELDLPKLKYLRCVINETLRLYPVVPLLLPRCPSEDCTVAGYKVPKGTILLVNAFAMHRDPKMWEQPDRFKPERFEATEEEKEGIKFIPFGMGRRACPGSNMGMRAIMLAMAALFQCFEWERTGPEMVDMTPAAAISMVKVKPLEAFCKPYPSMANLFSQL</sequence>
<evidence type="ECO:0000256" key="5">
    <source>
        <dbReference type="ARBA" id="ARBA00023004"/>
    </source>
</evidence>
<keyword evidence="3 7" id="KW-0479">Metal-binding</keyword>
<keyword evidence="5 7" id="KW-0408">Iron</keyword>
<dbReference type="PANTHER" id="PTHR47947:SF13">
    <property type="entry name" value="CYTOCHROME P450, FAMILY 81, SUBFAMILY K, POLYPEPTIDE 1-RELATED"/>
    <property type="match status" value="1"/>
</dbReference>
<comment type="caution">
    <text evidence="9">The sequence shown here is derived from an EMBL/GenBank/DDBJ whole genome shotgun (WGS) entry which is preliminary data.</text>
</comment>
<dbReference type="FunFam" id="1.10.630.10:FF:000081">
    <property type="entry name" value="Cytochrome P450 CYP81N5"/>
    <property type="match status" value="2"/>
</dbReference>
<evidence type="ECO:0000313" key="9">
    <source>
        <dbReference type="EMBL" id="KAJ6971613.1"/>
    </source>
</evidence>
<comment type="similarity">
    <text evidence="1">Belongs to the cytochrome P450 family.</text>
</comment>
<evidence type="ECO:0000256" key="3">
    <source>
        <dbReference type="ARBA" id="ARBA00022723"/>
    </source>
</evidence>
<dbReference type="EMBL" id="JAQIZT010000014">
    <property type="protein sequence ID" value="KAJ6971613.1"/>
    <property type="molecule type" value="Genomic_DNA"/>
</dbReference>
<dbReference type="PANTHER" id="PTHR47947">
    <property type="entry name" value="CYTOCHROME P450 82C3-RELATED"/>
    <property type="match status" value="1"/>
</dbReference>
<reference evidence="9" key="1">
    <citation type="journal article" date="2023" name="Mol. Ecol. Resour.">
        <title>Chromosome-level genome assembly of a triploid poplar Populus alba 'Berolinensis'.</title>
        <authorList>
            <person name="Chen S."/>
            <person name="Yu Y."/>
            <person name="Wang X."/>
            <person name="Wang S."/>
            <person name="Zhang T."/>
            <person name="Zhou Y."/>
            <person name="He R."/>
            <person name="Meng N."/>
            <person name="Wang Y."/>
            <person name="Liu W."/>
            <person name="Liu Z."/>
            <person name="Liu J."/>
            <person name="Guo Q."/>
            <person name="Huang H."/>
            <person name="Sederoff R.R."/>
            <person name="Wang G."/>
            <person name="Qu G."/>
            <person name="Chen S."/>
        </authorList>
    </citation>
    <scope>NUCLEOTIDE SEQUENCE</scope>
    <source>
        <strain evidence="9">SC-2020</strain>
    </source>
</reference>
<dbReference type="SUPFAM" id="SSF48264">
    <property type="entry name" value="Cytochrome P450"/>
    <property type="match status" value="2"/>
</dbReference>
<evidence type="ECO:0008006" key="11">
    <source>
        <dbReference type="Google" id="ProtNLM"/>
    </source>
</evidence>
<dbReference type="InterPro" id="IPR017972">
    <property type="entry name" value="Cyt_P450_CS"/>
</dbReference>
<keyword evidence="8" id="KW-0472">Membrane</keyword>
<keyword evidence="8" id="KW-1133">Transmembrane helix</keyword>
<dbReference type="InterPro" id="IPR036396">
    <property type="entry name" value="Cyt_P450_sf"/>
</dbReference>
<dbReference type="InterPro" id="IPR001128">
    <property type="entry name" value="Cyt_P450"/>
</dbReference>
<dbReference type="PRINTS" id="PR00385">
    <property type="entry name" value="P450"/>
</dbReference>
<dbReference type="GO" id="GO:0005506">
    <property type="term" value="F:iron ion binding"/>
    <property type="evidence" value="ECO:0007669"/>
    <property type="project" value="InterPro"/>
</dbReference>
<evidence type="ECO:0000256" key="1">
    <source>
        <dbReference type="ARBA" id="ARBA00010617"/>
    </source>
</evidence>
<gene>
    <name evidence="9" type="ORF">NC653_032207</name>
</gene>
<proteinExistence type="inferred from homology"/>
<dbReference type="InterPro" id="IPR050651">
    <property type="entry name" value="Plant_Cytochrome_P450_Monoox"/>
</dbReference>
<keyword evidence="6" id="KW-0503">Monooxygenase</keyword>
<dbReference type="GO" id="GO:0020037">
    <property type="term" value="F:heme binding"/>
    <property type="evidence" value="ECO:0007669"/>
    <property type="project" value="InterPro"/>
</dbReference>
<protein>
    <recommendedName>
        <fullName evidence="11">Cytochrome P450</fullName>
    </recommendedName>
</protein>
<keyword evidence="2 7" id="KW-0349">Heme</keyword>
<evidence type="ECO:0000313" key="10">
    <source>
        <dbReference type="Proteomes" id="UP001164929"/>
    </source>
</evidence>
<accession>A0AAD6LR24</accession>
<comment type="cofactor">
    <cofactor evidence="7">
        <name>heme</name>
        <dbReference type="ChEBI" id="CHEBI:30413"/>
    </cofactor>
</comment>
<evidence type="ECO:0000256" key="6">
    <source>
        <dbReference type="ARBA" id="ARBA00023033"/>
    </source>
</evidence>
<dbReference type="CDD" id="cd20653">
    <property type="entry name" value="CYP81"/>
    <property type="match status" value="1"/>
</dbReference>
<dbReference type="Proteomes" id="UP001164929">
    <property type="component" value="Chromosome 14"/>
</dbReference>
<evidence type="ECO:0000256" key="2">
    <source>
        <dbReference type="ARBA" id="ARBA00022617"/>
    </source>
</evidence>
<name>A0AAD6LR24_9ROSI</name>
<evidence type="ECO:0000256" key="4">
    <source>
        <dbReference type="ARBA" id="ARBA00023002"/>
    </source>
</evidence>
<evidence type="ECO:0000256" key="7">
    <source>
        <dbReference type="PIRSR" id="PIRSR602401-1"/>
    </source>
</evidence>
<keyword evidence="8" id="KW-0812">Transmembrane</keyword>
<dbReference type="GO" id="GO:0016705">
    <property type="term" value="F:oxidoreductase activity, acting on paired donors, with incorporation or reduction of molecular oxygen"/>
    <property type="evidence" value="ECO:0007669"/>
    <property type="project" value="InterPro"/>
</dbReference>
<organism evidence="9 10">
    <name type="scientific">Populus alba x Populus x berolinensis</name>
    <dbReference type="NCBI Taxonomy" id="444605"/>
    <lineage>
        <taxon>Eukaryota</taxon>
        <taxon>Viridiplantae</taxon>
        <taxon>Streptophyta</taxon>
        <taxon>Embryophyta</taxon>
        <taxon>Tracheophyta</taxon>
        <taxon>Spermatophyta</taxon>
        <taxon>Magnoliopsida</taxon>
        <taxon>eudicotyledons</taxon>
        <taxon>Gunneridae</taxon>
        <taxon>Pentapetalae</taxon>
        <taxon>rosids</taxon>
        <taxon>fabids</taxon>
        <taxon>Malpighiales</taxon>
        <taxon>Salicaceae</taxon>
        <taxon>Saliceae</taxon>
        <taxon>Populus</taxon>
    </lineage>
</organism>
<dbReference type="AlphaFoldDB" id="A0AAD6LR24"/>
<feature type="binding site" description="axial binding residue" evidence="7">
    <location>
        <position position="448"/>
    </location>
    <ligand>
        <name>heme</name>
        <dbReference type="ChEBI" id="CHEBI:30413"/>
    </ligand>
    <ligandPart>
        <name>Fe</name>
        <dbReference type="ChEBI" id="CHEBI:18248"/>
    </ligandPart>
</feature>
<feature type="transmembrane region" description="Helical" evidence="8">
    <location>
        <begin position="6"/>
        <end position="22"/>
    </location>
</feature>
<dbReference type="GO" id="GO:0004497">
    <property type="term" value="F:monooxygenase activity"/>
    <property type="evidence" value="ECO:0007669"/>
    <property type="project" value="UniProtKB-KW"/>
</dbReference>